<proteinExistence type="predicted"/>
<evidence type="ECO:0000313" key="2">
    <source>
        <dbReference type="Proteomes" id="UP000018745"/>
    </source>
</evidence>
<dbReference type="Proteomes" id="UP000018745">
    <property type="component" value="Chromosome"/>
</dbReference>
<gene>
    <name evidence="1" type="ORF">OVS_02200</name>
</gene>
<reference evidence="1 2" key="1">
    <citation type="journal article" date="2014" name="Genome Announc.">
        <title>Complete Genome Sequence of Mycoplasma ovis Strain Michigan, a Hemoplasma of Sheep with Two Distinct 16S rRNA Genes.</title>
        <authorList>
            <person name="Deshuillers P.L."/>
            <person name="Santos A.P."/>
            <person name="do Nascimento N.C."/>
            <person name="Hampel J.A."/>
            <person name="Bergin I.L."/>
            <person name="Dyson M.C."/>
            <person name="Messick J.B."/>
        </authorList>
    </citation>
    <scope>NUCLEOTIDE SEQUENCE [LARGE SCALE GENOMIC DNA]</scope>
    <source>
        <strain evidence="1 2">Michigan</strain>
    </source>
</reference>
<sequence length="242" mass="28700">MGVPWLSYEKWQEWKESVSNPESLQSSSLDSTIKNLFKKEIIIELINNFILCSSINPWNKRIIKTSSLYWIQEISEEIISKIGKWKVKIGSYSLGEEKEGKYTFFFLLNPIRQRNVTHLILADNRISRDTLFSTLSPYRDWIQIEGISLVKDSKKIQSEVLENNEVILIDFETLNIQMPKISKEKILCIYFGEKNNSHLIERHLKTVFPHSCYLELVFERKEKTKNSKKLFLKRNEKIHEHF</sequence>
<organism evidence="1 2">
    <name type="scientific">Mycoplasma ovis str. Michigan</name>
    <dbReference type="NCBI Taxonomy" id="1415773"/>
    <lineage>
        <taxon>Bacteria</taxon>
        <taxon>Bacillati</taxon>
        <taxon>Mycoplasmatota</taxon>
        <taxon>Mollicutes</taxon>
        <taxon>Mycoplasmataceae</taxon>
        <taxon>Mycoplasma</taxon>
    </lineage>
</organism>
<evidence type="ECO:0000313" key="1">
    <source>
        <dbReference type="EMBL" id="AHC40301.1"/>
    </source>
</evidence>
<protein>
    <submittedName>
        <fullName evidence="1">Uncharacterized protein</fullName>
    </submittedName>
</protein>
<name>A0ABN4BLK6_9MOLU</name>
<dbReference type="EMBL" id="CP006935">
    <property type="protein sequence ID" value="AHC40301.1"/>
    <property type="molecule type" value="Genomic_DNA"/>
</dbReference>
<dbReference type="RefSeq" id="WP_024071222.1">
    <property type="nucleotide sequence ID" value="NC_023062.1"/>
</dbReference>
<keyword evidence="2" id="KW-1185">Reference proteome</keyword>
<accession>A0ABN4BLK6</accession>